<dbReference type="PANTHER" id="PTHR33053">
    <property type="entry name" value="PROTEIN, PUTATIVE-RELATED"/>
    <property type="match status" value="1"/>
</dbReference>
<sequence length="273" mass="31591">MVTQFRLDPFHLVSLGAFKRLLSVWTIWNGGWKLHWTAVDAISGLLDLLSPTCPSDFTHINVYRNFLLLFVALYILGSPVFVKSQQMREYANLLRLFIQHSIQIYGHVFVVYNVHALCHLLKECEEHGSLDEFSAFKFENALKSLEQTSKSYYQLLQQVALRDCERQLNGNAIILPSEELQVSLPQLYTNNDVLPGSHYKRITIGKIMLHVNGKDSCFKTRNGKVVVLHNIFVVLKLFYNNDIEDELEENIFYKIGLSKWLLEVNENMIGMTY</sequence>
<evidence type="ECO:0000313" key="3">
    <source>
        <dbReference type="Proteomes" id="UP000036403"/>
    </source>
</evidence>
<name>A0A0J7K9P9_LASNI</name>
<dbReference type="AlphaFoldDB" id="A0A0J7K9P9"/>
<gene>
    <name evidence="2" type="ORF">RF55_13687</name>
</gene>
<dbReference type="STRING" id="67767.A0A0J7K9P9"/>
<dbReference type="PaxDb" id="67767-A0A0J7K9P9"/>
<protein>
    <submittedName>
        <fullName evidence="2">Uncharacterized protein</fullName>
    </submittedName>
</protein>
<feature type="transmembrane region" description="Helical" evidence="1">
    <location>
        <begin position="62"/>
        <end position="82"/>
    </location>
</feature>
<accession>A0A0J7K9P9</accession>
<reference evidence="2 3" key="1">
    <citation type="submission" date="2015-04" db="EMBL/GenBank/DDBJ databases">
        <title>Lasius niger genome sequencing.</title>
        <authorList>
            <person name="Konorov E.A."/>
            <person name="Nikitin M.A."/>
            <person name="Kirill M.V."/>
            <person name="Chang P."/>
        </authorList>
    </citation>
    <scope>NUCLEOTIDE SEQUENCE [LARGE SCALE GENOMIC DNA]</scope>
    <source>
        <tissue evidence="2">Whole</tissue>
    </source>
</reference>
<organism evidence="2 3">
    <name type="scientific">Lasius niger</name>
    <name type="common">Black garden ant</name>
    <dbReference type="NCBI Taxonomy" id="67767"/>
    <lineage>
        <taxon>Eukaryota</taxon>
        <taxon>Metazoa</taxon>
        <taxon>Ecdysozoa</taxon>
        <taxon>Arthropoda</taxon>
        <taxon>Hexapoda</taxon>
        <taxon>Insecta</taxon>
        <taxon>Pterygota</taxon>
        <taxon>Neoptera</taxon>
        <taxon>Endopterygota</taxon>
        <taxon>Hymenoptera</taxon>
        <taxon>Apocrita</taxon>
        <taxon>Aculeata</taxon>
        <taxon>Formicoidea</taxon>
        <taxon>Formicidae</taxon>
        <taxon>Formicinae</taxon>
        <taxon>Lasius</taxon>
        <taxon>Lasius</taxon>
    </lineage>
</organism>
<keyword evidence="1" id="KW-0472">Membrane</keyword>
<dbReference type="OrthoDB" id="7537137at2759"/>
<dbReference type="EMBL" id="LBMM01010950">
    <property type="protein sequence ID" value="KMQ87123.1"/>
    <property type="molecule type" value="Genomic_DNA"/>
</dbReference>
<evidence type="ECO:0000313" key="2">
    <source>
        <dbReference type="EMBL" id="KMQ87123.1"/>
    </source>
</evidence>
<keyword evidence="1" id="KW-1133">Transmembrane helix</keyword>
<comment type="caution">
    <text evidence="2">The sequence shown here is derived from an EMBL/GenBank/DDBJ whole genome shotgun (WGS) entry which is preliminary data.</text>
</comment>
<keyword evidence="3" id="KW-1185">Reference proteome</keyword>
<keyword evidence="1" id="KW-0812">Transmembrane</keyword>
<evidence type="ECO:0000256" key="1">
    <source>
        <dbReference type="SAM" id="Phobius"/>
    </source>
</evidence>
<dbReference type="Proteomes" id="UP000036403">
    <property type="component" value="Unassembled WGS sequence"/>
</dbReference>
<proteinExistence type="predicted"/>